<keyword evidence="1" id="KW-0812">Transmembrane</keyword>
<evidence type="ECO:0000313" key="3">
    <source>
        <dbReference type="Proteomes" id="UP000029084"/>
    </source>
</evidence>
<proteinExistence type="predicted"/>
<sequence length="269" mass="29357" precursor="true">MAMAKGKKKNEKESRLIYIPFIALLLVIALFIGLSFRTSVSTSAQSAFTNLVKVSSTDYAPNGTTQVYFISWYGCPYGATLSWPLYVALSNYGNLTVIPHYSVAEPDLANGAPIPGLLFQRFTPSSNVQFHFYYIYNQYLNATPSGQPVNNADRVQVGLNELENMTPSWVVNLVEQYQLSETQVVYNGNQVPIAMGSSEPHLVTTLIISGPGGTWIMLGYPKSLPPSEVVSINGNSTQLLNEIESGHVPSPIESTAQQILQIIQQASGS</sequence>
<name>A0A088E8L9_9CREN</name>
<gene>
    <name evidence="2" type="ORF">HA72_1499</name>
</gene>
<dbReference type="InterPro" id="IPR009272">
    <property type="entry name" value="DUF929"/>
</dbReference>
<protein>
    <recommendedName>
        <fullName evidence="4">DUF929 domain-containing protein</fullName>
    </recommendedName>
</protein>
<evidence type="ECO:0008006" key="4">
    <source>
        <dbReference type="Google" id="ProtNLM"/>
    </source>
</evidence>
<dbReference type="Proteomes" id="UP000029084">
    <property type="component" value="Chromosome"/>
</dbReference>
<dbReference type="AlphaFoldDB" id="A0A088E8L9"/>
<keyword evidence="1" id="KW-1133">Transmembrane helix</keyword>
<reference evidence="2 3" key="1">
    <citation type="journal article" date="2014" name="J. Bacteriol.">
        <title>Role of an Archaeal PitA Transporter in the Copper and Arsenic Resistance of Metallosphaera sedula, an Extreme Thermoacidophile.</title>
        <authorList>
            <person name="McCarthy S."/>
            <person name="Ai C."/>
            <person name="Wheaton G."/>
            <person name="Tevatia R."/>
            <person name="Eckrich V."/>
            <person name="Kelly R."/>
            <person name="Blum P."/>
        </authorList>
    </citation>
    <scope>NUCLEOTIDE SEQUENCE [LARGE SCALE GENOMIC DNA]</scope>
    <source>
        <strain evidence="2 3">CuR1</strain>
    </source>
</reference>
<organism evidence="2 3">
    <name type="scientific">Metallosphaera sedula</name>
    <dbReference type="NCBI Taxonomy" id="43687"/>
    <lineage>
        <taxon>Archaea</taxon>
        <taxon>Thermoproteota</taxon>
        <taxon>Thermoprotei</taxon>
        <taxon>Sulfolobales</taxon>
        <taxon>Sulfolobaceae</taxon>
        <taxon>Metallosphaera</taxon>
    </lineage>
</organism>
<dbReference type="EMBL" id="CP008822">
    <property type="protein sequence ID" value="AIM27640.1"/>
    <property type="molecule type" value="Genomic_DNA"/>
</dbReference>
<dbReference type="OMA" id="TQVYFIS"/>
<evidence type="ECO:0000256" key="1">
    <source>
        <dbReference type="SAM" id="Phobius"/>
    </source>
</evidence>
<dbReference type="Pfam" id="PF06053">
    <property type="entry name" value="DUF929"/>
    <property type="match status" value="1"/>
</dbReference>
<accession>A0A088E8L9</accession>
<evidence type="ECO:0000313" key="2">
    <source>
        <dbReference type="EMBL" id="AIM27640.1"/>
    </source>
</evidence>
<keyword evidence="1" id="KW-0472">Membrane</keyword>
<feature type="transmembrane region" description="Helical" evidence="1">
    <location>
        <begin position="16"/>
        <end position="36"/>
    </location>
</feature>